<dbReference type="OrthoDB" id="542841at2759"/>
<evidence type="ECO:0000256" key="1">
    <source>
        <dbReference type="ARBA" id="ARBA00022737"/>
    </source>
</evidence>
<dbReference type="EnsemblMetazoa" id="XM_030976606">
    <property type="protein sequence ID" value="XP_030832466"/>
    <property type="gene ID" value="LOC115920579"/>
</dbReference>
<dbReference type="GeneID" id="115920579"/>
<dbReference type="PANTHER" id="PTHR24124">
    <property type="entry name" value="ANKYRIN REPEAT FAMILY A"/>
    <property type="match status" value="1"/>
</dbReference>
<proteinExistence type="predicted"/>
<dbReference type="Pfam" id="PF12796">
    <property type="entry name" value="Ank_2"/>
    <property type="match status" value="1"/>
</dbReference>
<dbReference type="SUPFAM" id="SSF48403">
    <property type="entry name" value="Ankyrin repeat"/>
    <property type="match status" value="1"/>
</dbReference>
<dbReference type="RefSeq" id="XP_030832466.1">
    <property type="nucleotide sequence ID" value="XM_030976606.1"/>
</dbReference>
<protein>
    <submittedName>
        <fullName evidence="4">Uncharacterized protein</fullName>
    </submittedName>
</protein>
<dbReference type="AlphaFoldDB" id="A0A7M7N9H4"/>
<reference evidence="5" key="1">
    <citation type="submission" date="2015-02" db="EMBL/GenBank/DDBJ databases">
        <title>Genome sequencing for Strongylocentrotus purpuratus.</title>
        <authorList>
            <person name="Murali S."/>
            <person name="Liu Y."/>
            <person name="Vee V."/>
            <person name="English A."/>
            <person name="Wang M."/>
            <person name="Skinner E."/>
            <person name="Han Y."/>
            <person name="Muzny D.M."/>
            <person name="Worley K.C."/>
            <person name="Gibbs R.A."/>
        </authorList>
    </citation>
    <scope>NUCLEOTIDE SEQUENCE</scope>
</reference>
<evidence type="ECO:0000256" key="3">
    <source>
        <dbReference type="PROSITE-ProRule" id="PRU00023"/>
    </source>
</evidence>
<dbReference type="PANTHER" id="PTHR24124:SF14">
    <property type="entry name" value="CHROMOSOME UNDETERMINED SCAFFOLD_25, WHOLE GENOME SHOTGUN SEQUENCE"/>
    <property type="match status" value="1"/>
</dbReference>
<keyword evidence="2 3" id="KW-0040">ANK repeat</keyword>
<keyword evidence="5" id="KW-1185">Reference proteome</keyword>
<dbReference type="InterPro" id="IPR002110">
    <property type="entry name" value="Ankyrin_rpt"/>
</dbReference>
<sequence length="142" mass="15202">MDSIRNRKLDTIEIIKQCGGHLINESPFELAVLLCSAAATNDVTGLQAYHMAGVDMMCTDYSGNTALHVAAINNQLEAIQYLLESHVIPANKPNGEGFTAAELAAQHGHQKTASLIKELTDKLKETIPGGSFKLNGGPNRST</sequence>
<evidence type="ECO:0000313" key="4">
    <source>
        <dbReference type="EnsemblMetazoa" id="XP_030832466"/>
    </source>
</evidence>
<dbReference type="FunFam" id="1.25.40.20:FF:000744">
    <property type="entry name" value="Si:dkey-9i23.14"/>
    <property type="match status" value="1"/>
</dbReference>
<dbReference type="InterPro" id="IPR036770">
    <property type="entry name" value="Ankyrin_rpt-contain_sf"/>
</dbReference>
<name>A0A7M7N9H4_STRPU</name>
<reference evidence="4" key="2">
    <citation type="submission" date="2021-01" db="UniProtKB">
        <authorList>
            <consortium name="EnsemblMetazoa"/>
        </authorList>
    </citation>
    <scope>IDENTIFICATION</scope>
</reference>
<dbReference type="Proteomes" id="UP000007110">
    <property type="component" value="Unassembled WGS sequence"/>
</dbReference>
<evidence type="ECO:0000313" key="5">
    <source>
        <dbReference type="Proteomes" id="UP000007110"/>
    </source>
</evidence>
<feature type="repeat" description="ANK" evidence="3">
    <location>
        <begin position="62"/>
        <end position="84"/>
    </location>
</feature>
<dbReference type="InParanoid" id="A0A7M7N9H4"/>
<dbReference type="Gene3D" id="1.25.40.20">
    <property type="entry name" value="Ankyrin repeat-containing domain"/>
    <property type="match status" value="1"/>
</dbReference>
<dbReference type="PROSITE" id="PS50297">
    <property type="entry name" value="ANK_REP_REGION"/>
    <property type="match status" value="1"/>
</dbReference>
<dbReference type="PROSITE" id="PS50088">
    <property type="entry name" value="ANK_REPEAT"/>
    <property type="match status" value="1"/>
</dbReference>
<accession>A0A7M7N9H4</accession>
<evidence type="ECO:0000256" key="2">
    <source>
        <dbReference type="ARBA" id="ARBA00023043"/>
    </source>
</evidence>
<dbReference type="KEGG" id="spu:115920579"/>
<keyword evidence="1" id="KW-0677">Repeat</keyword>
<dbReference type="SMART" id="SM00248">
    <property type="entry name" value="ANK"/>
    <property type="match status" value="2"/>
</dbReference>
<organism evidence="4 5">
    <name type="scientific">Strongylocentrotus purpuratus</name>
    <name type="common">Purple sea urchin</name>
    <dbReference type="NCBI Taxonomy" id="7668"/>
    <lineage>
        <taxon>Eukaryota</taxon>
        <taxon>Metazoa</taxon>
        <taxon>Echinodermata</taxon>
        <taxon>Eleutherozoa</taxon>
        <taxon>Echinozoa</taxon>
        <taxon>Echinoidea</taxon>
        <taxon>Euechinoidea</taxon>
        <taxon>Echinacea</taxon>
        <taxon>Camarodonta</taxon>
        <taxon>Echinidea</taxon>
        <taxon>Strongylocentrotidae</taxon>
        <taxon>Strongylocentrotus</taxon>
    </lineage>
</organism>